<evidence type="ECO:0000259" key="1">
    <source>
        <dbReference type="Pfam" id="PF01073"/>
    </source>
</evidence>
<name>A0A7S3BPV5_9VIRI</name>
<gene>
    <name evidence="2" type="ORF">PSIN1315_LOCUS8570</name>
</gene>
<reference evidence="2" key="1">
    <citation type="submission" date="2021-01" db="EMBL/GenBank/DDBJ databases">
        <authorList>
            <person name="Corre E."/>
            <person name="Pelletier E."/>
            <person name="Niang G."/>
            <person name="Scheremetjew M."/>
            <person name="Finn R."/>
            <person name="Kale V."/>
            <person name="Holt S."/>
            <person name="Cochrane G."/>
            <person name="Meng A."/>
            <person name="Brown T."/>
            <person name="Cohen L."/>
        </authorList>
    </citation>
    <scope>NUCLEOTIDE SEQUENCE</scope>
    <source>
        <strain evidence="2">RCC927</strain>
    </source>
</reference>
<dbReference type="InterPro" id="IPR036291">
    <property type="entry name" value="NAD(P)-bd_dom_sf"/>
</dbReference>
<dbReference type="GO" id="GO:0016616">
    <property type="term" value="F:oxidoreductase activity, acting on the CH-OH group of donors, NAD or NADP as acceptor"/>
    <property type="evidence" value="ECO:0007669"/>
    <property type="project" value="InterPro"/>
</dbReference>
<dbReference type="Pfam" id="PF01073">
    <property type="entry name" value="3Beta_HSD"/>
    <property type="match status" value="1"/>
</dbReference>
<organism evidence="2">
    <name type="scientific">Prasinoderma singulare</name>
    <dbReference type="NCBI Taxonomy" id="676789"/>
    <lineage>
        <taxon>Eukaryota</taxon>
        <taxon>Viridiplantae</taxon>
        <taxon>Prasinodermophyta</taxon>
        <taxon>Prasinodermophyceae</taxon>
        <taxon>Prasinodermales</taxon>
        <taxon>Prasinodermaceae</taxon>
        <taxon>Prasinoderma</taxon>
    </lineage>
</organism>
<dbReference type="AlphaFoldDB" id="A0A7S3BPV5"/>
<dbReference type="Gene3D" id="3.40.50.720">
    <property type="entry name" value="NAD(P)-binding Rossmann-like Domain"/>
    <property type="match status" value="1"/>
</dbReference>
<feature type="domain" description="3-beta hydroxysteroid dehydrogenase/isomerase" evidence="1">
    <location>
        <begin position="6"/>
        <end position="87"/>
    </location>
</feature>
<dbReference type="GO" id="GO:0006694">
    <property type="term" value="P:steroid biosynthetic process"/>
    <property type="evidence" value="ECO:0007669"/>
    <property type="project" value="InterPro"/>
</dbReference>
<accession>A0A7S3BPV5</accession>
<sequence length="198" mass="22313">MREACDGDSFLSVAVAPHQVYGPRDSLMLPNLAEAALSGKLRVFGPGTNKVSFCYVDNYCHGLIIAEEALYPGSPALGQFYIVTDGGYELFWEAMDRAFVALGGARAALMGKCHYPTWLMMGAAHAATCVGKLVGRKFKLKPFSVRMLTIHRWFDISRARQDLNYEPVVARDEAWRITLEWFRDNWLPNTRFADRARQ</sequence>
<proteinExistence type="predicted"/>
<dbReference type="SUPFAM" id="SSF51735">
    <property type="entry name" value="NAD(P)-binding Rossmann-fold domains"/>
    <property type="match status" value="1"/>
</dbReference>
<protein>
    <recommendedName>
        <fullName evidence="1">3-beta hydroxysteroid dehydrogenase/isomerase domain-containing protein</fullName>
    </recommendedName>
</protein>
<evidence type="ECO:0000313" key="2">
    <source>
        <dbReference type="EMBL" id="CAE0141837.1"/>
    </source>
</evidence>
<dbReference type="InterPro" id="IPR002225">
    <property type="entry name" value="3Beta_OHSteriod_DH/Estase"/>
</dbReference>
<dbReference type="EMBL" id="HBHY01013382">
    <property type="protein sequence ID" value="CAE0141837.1"/>
    <property type="molecule type" value="Transcribed_RNA"/>
</dbReference>